<keyword evidence="4" id="KW-1185">Reference proteome</keyword>
<dbReference type="EMBL" id="JAACJJ010000030">
    <property type="protein sequence ID" value="KAF5318757.1"/>
    <property type="molecule type" value="Genomic_DNA"/>
</dbReference>
<dbReference type="PANTHER" id="PTHR10039">
    <property type="entry name" value="AMELOGENIN"/>
    <property type="match status" value="1"/>
</dbReference>
<reference evidence="3 4" key="1">
    <citation type="journal article" date="2020" name="ISME J.">
        <title>Uncovering the hidden diversity of litter-decomposition mechanisms in mushroom-forming fungi.</title>
        <authorList>
            <person name="Floudas D."/>
            <person name="Bentzer J."/>
            <person name="Ahren D."/>
            <person name="Johansson T."/>
            <person name="Persson P."/>
            <person name="Tunlid A."/>
        </authorList>
    </citation>
    <scope>NUCLEOTIDE SEQUENCE [LARGE SCALE GENOMIC DNA]</scope>
    <source>
        <strain evidence="3 4">CBS 101986</strain>
    </source>
</reference>
<dbReference type="PANTHER" id="PTHR10039:SF16">
    <property type="entry name" value="GPI INOSITOL-DEACYLASE"/>
    <property type="match status" value="1"/>
</dbReference>
<organism evidence="3 4">
    <name type="scientific">Psilocybe cf. subviscida</name>
    <dbReference type="NCBI Taxonomy" id="2480587"/>
    <lineage>
        <taxon>Eukaryota</taxon>
        <taxon>Fungi</taxon>
        <taxon>Dikarya</taxon>
        <taxon>Basidiomycota</taxon>
        <taxon>Agaricomycotina</taxon>
        <taxon>Agaricomycetes</taxon>
        <taxon>Agaricomycetidae</taxon>
        <taxon>Agaricales</taxon>
        <taxon>Agaricineae</taxon>
        <taxon>Strophariaceae</taxon>
        <taxon>Psilocybe</taxon>
    </lineage>
</organism>
<feature type="domain" description="Nephrocystin 3-like N-terminal" evidence="2">
    <location>
        <begin position="84"/>
        <end position="241"/>
    </location>
</feature>
<gene>
    <name evidence="3" type="ORF">D9619_011068</name>
</gene>
<evidence type="ECO:0000259" key="2">
    <source>
        <dbReference type="Pfam" id="PF24883"/>
    </source>
</evidence>
<name>A0A8H5BAQ8_9AGAR</name>
<dbReference type="InterPro" id="IPR027417">
    <property type="entry name" value="P-loop_NTPase"/>
</dbReference>
<proteinExistence type="predicted"/>
<dbReference type="OrthoDB" id="2683297at2759"/>
<protein>
    <recommendedName>
        <fullName evidence="2">Nephrocystin 3-like N-terminal domain-containing protein</fullName>
    </recommendedName>
</protein>
<dbReference type="SUPFAM" id="SSF52540">
    <property type="entry name" value="P-loop containing nucleoside triphosphate hydrolases"/>
    <property type="match status" value="1"/>
</dbReference>
<keyword evidence="1" id="KW-0677">Repeat</keyword>
<dbReference type="Gene3D" id="3.40.50.300">
    <property type="entry name" value="P-loop containing nucleotide triphosphate hydrolases"/>
    <property type="match status" value="1"/>
</dbReference>
<accession>A0A8H5BAQ8</accession>
<evidence type="ECO:0000256" key="1">
    <source>
        <dbReference type="ARBA" id="ARBA00022737"/>
    </source>
</evidence>
<dbReference type="AlphaFoldDB" id="A0A8H5BAQ8"/>
<evidence type="ECO:0000313" key="4">
    <source>
        <dbReference type="Proteomes" id="UP000567179"/>
    </source>
</evidence>
<dbReference type="Proteomes" id="UP000567179">
    <property type="component" value="Unassembled WGS sequence"/>
</dbReference>
<sequence length="834" mass="94531">MRMTSTYLPGSSLIMFAGAKNVSIYGGSFTVNNHHNCSQASRGLERSVAHSALYNSSARFDAPKCHPNTRLAVLDRLLRWSVAQEHPEAAVMWLYGAAGAGKSAILQSFAEHCAEMNLVLATFFLSRSDSTRNHAGPLIPTLAYQISCTIPEVKPAMDDIIAQDPLIFSKSLEAQAHALIVQPLWPLVVSGYFSNPTAPRLIIIDALDECKNVAMQSKVLTAISNLLLRYQMPLRLLISSRPEQEITFAFNSLQLLHIHTSISLNDELDSDSDIRLFLEDSFEEIRRAHPRRRLIPKGWPPASAIKTLVRKASGQFIYASTSITFISSLKNQPPRCLDVILGLTPPPHQTLMPFAEIDALYTHILTSASPEAVSILTYCLLSKVREVASVEYFLRMQEGDAEMYLDDLRALLSVSEQPSHHHDHDNHEAYNSMEIRLLHASLGDFMIDQNRAGEFYVNPAYKHAEYATQFLEHILDSSPPFSPLGKEDPELLNIETVLLHLTLAAPTPELTDTLLKCTSIELLKFYKPTAHHLMRKLYQRDLCEFIDSIRTMVRDIIDTIIQRDIPDAEELYTHQLGAYYQALRERLDILKVPKAFILFPLALAGDERWLSSLRLSVFPEMLDLLPEISDEVKYPYSAKYRSVYPHPAMHYMKTFFEDPKLSQHHHMTPERYLGAAEFTLSVLCDHTRLKQRTAYNPHDKFLRKNRPWRWRRLHFRTRIMSVRKTAARQHLQHRPSVPTVFAARGFGVCAHSPSSCSAAEYAFPKLHAALETNIRRASVYKTLLGGLPYLLSRAPLGSSALDKFTTRTFCNTSLRYQQSAKRGRNALQLFTIGR</sequence>
<dbReference type="InterPro" id="IPR056884">
    <property type="entry name" value="NPHP3-like_N"/>
</dbReference>
<evidence type="ECO:0000313" key="3">
    <source>
        <dbReference type="EMBL" id="KAF5318757.1"/>
    </source>
</evidence>
<comment type="caution">
    <text evidence="3">The sequence shown here is derived from an EMBL/GenBank/DDBJ whole genome shotgun (WGS) entry which is preliminary data.</text>
</comment>
<dbReference type="Pfam" id="PF24883">
    <property type="entry name" value="NPHP3_N"/>
    <property type="match status" value="1"/>
</dbReference>